<dbReference type="Gene3D" id="1.25.40.20">
    <property type="entry name" value="Ankyrin repeat-containing domain"/>
    <property type="match status" value="1"/>
</dbReference>
<gene>
    <name evidence="1" type="ORF">LEP1GSC081_2448</name>
</gene>
<reference evidence="1 2" key="1">
    <citation type="submission" date="2012-10" db="EMBL/GenBank/DDBJ databases">
        <authorList>
            <person name="Harkins D.M."/>
            <person name="Durkin A.S."/>
            <person name="Brinkac L.M."/>
            <person name="Selengut J.D."/>
            <person name="Sanka R."/>
            <person name="DePew J."/>
            <person name="Purushe J."/>
            <person name="Peacock S.J."/>
            <person name="Thaipadungpanit J."/>
            <person name="Wuthiekanun V.W."/>
            <person name="Day N.P."/>
            <person name="Vinetz J.M."/>
            <person name="Sutton G.G."/>
            <person name="Nelson W.C."/>
            <person name="Fouts D.E."/>
        </authorList>
    </citation>
    <scope>NUCLEOTIDE SEQUENCE [LARGE SCALE GENOMIC DNA]</scope>
    <source>
        <strain evidence="1 2">H1</strain>
    </source>
</reference>
<name>A0A0E2B425_9LEPT</name>
<dbReference type="Proteomes" id="UP000006253">
    <property type="component" value="Unassembled WGS sequence"/>
</dbReference>
<dbReference type="SUPFAM" id="SSF48403">
    <property type="entry name" value="Ankyrin repeat"/>
    <property type="match status" value="1"/>
</dbReference>
<dbReference type="EMBL" id="AHMY02000037">
    <property type="protein sequence ID" value="EKO15913.1"/>
    <property type="molecule type" value="Genomic_DNA"/>
</dbReference>
<protein>
    <submittedName>
        <fullName evidence="1">Ankyrin repeat protein</fullName>
    </submittedName>
</protein>
<accession>A0A0E2B425</accession>
<organism evidence="1 2">
    <name type="scientific">Leptospira kirschneri str. H1</name>
    <dbReference type="NCBI Taxonomy" id="1049966"/>
    <lineage>
        <taxon>Bacteria</taxon>
        <taxon>Pseudomonadati</taxon>
        <taxon>Spirochaetota</taxon>
        <taxon>Spirochaetia</taxon>
        <taxon>Leptospirales</taxon>
        <taxon>Leptospiraceae</taxon>
        <taxon>Leptospira</taxon>
    </lineage>
</organism>
<evidence type="ECO:0000313" key="1">
    <source>
        <dbReference type="EMBL" id="EKO15913.1"/>
    </source>
</evidence>
<dbReference type="InterPro" id="IPR036770">
    <property type="entry name" value="Ankyrin_rpt-contain_sf"/>
</dbReference>
<sequence>MIECRADTNLADQSTGFTPLIHSILENDFSLDIIFVLIRSRADPDLKDERALCIIV</sequence>
<comment type="caution">
    <text evidence="1">The sequence shown here is derived from an EMBL/GenBank/DDBJ whole genome shotgun (WGS) entry which is preliminary data.</text>
</comment>
<dbReference type="AlphaFoldDB" id="A0A0E2B425"/>
<proteinExistence type="predicted"/>
<evidence type="ECO:0000313" key="2">
    <source>
        <dbReference type="Proteomes" id="UP000006253"/>
    </source>
</evidence>